<evidence type="ECO:0000256" key="1">
    <source>
        <dbReference type="ARBA" id="ARBA00005585"/>
    </source>
</evidence>
<keyword evidence="2" id="KW-1133">Transmembrane helix</keyword>
<dbReference type="Pfam" id="PF12349">
    <property type="entry name" value="Sterol-sensing"/>
    <property type="match status" value="1"/>
</dbReference>
<evidence type="ECO:0000259" key="3">
    <source>
        <dbReference type="PROSITE" id="PS50156"/>
    </source>
</evidence>
<dbReference type="EMBL" id="BLLK01000046">
    <property type="protein sequence ID" value="GFH52802.1"/>
    <property type="molecule type" value="Genomic_DNA"/>
</dbReference>
<comment type="similarity">
    <text evidence="1">Belongs to the patched family.</text>
</comment>
<reference evidence="4 5" key="1">
    <citation type="journal article" date="2021" name="Sci. Rep.">
        <title>The genome of the diatom Chaetoceros tenuissimus carries an ancient integrated fragment of an extant virus.</title>
        <authorList>
            <person name="Hongo Y."/>
            <person name="Kimura K."/>
            <person name="Takaki Y."/>
            <person name="Yoshida Y."/>
            <person name="Baba S."/>
            <person name="Kobayashi G."/>
            <person name="Nagasaki K."/>
            <person name="Hano T."/>
            <person name="Tomaru Y."/>
        </authorList>
    </citation>
    <scope>NUCLEOTIDE SEQUENCE [LARGE SCALE GENOMIC DNA]</scope>
    <source>
        <strain evidence="4 5">NIES-3715</strain>
    </source>
</reference>
<evidence type="ECO:0000313" key="5">
    <source>
        <dbReference type="Proteomes" id="UP001054902"/>
    </source>
</evidence>
<feature type="transmembrane region" description="Helical" evidence="2">
    <location>
        <begin position="276"/>
        <end position="295"/>
    </location>
</feature>
<accession>A0AAD3H6V3</accession>
<feature type="transmembrane region" description="Helical" evidence="2">
    <location>
        <begin position="848"/>
        <end position="870"/>
    </location>
</feature>
<dbReference type="PANTHER" id="PTHR10796">
    <property type="entry name" value="PATCHED-RELATED"/>
    <property type="match status" value="1"/>
</dbReference>
<dbReference type="InterPro" id="IPR000731">
    <property type="entry name" value="SSD"/>
</dbReference>
<comment type="caution">
    <text evidence="4">The sequence shown here is derived from an EMBL/GenBank/DDBJ whole genome shotgun (WGS) entry which is preliminary data.</text>
</comment>
<feature type="transmembrane region" description="Helical" evidence="2">
    <location>
        <begin position="720"/>
        <end position="740"/>
    </location>
</feature>
<organism evidence="4 5">
    <name type="scientific">Chaetoceros tenuissimus</name>
    <dbReference type="NCBI Taxonomy" id="426638"/>
    <lineage>
        <taxon>Eukaryota</taxon>
        <taxon>Sar</taxon>
        <taxon>Stramenopiles</taxon>
        <taxon>Ochrophyta</taxon>
        <taxon>Bacillariophyta</taxon>
        <taxon>Coscinodiscophyceae</taxon>
        <taxon>Chaetocerotophycidae</taxon>
        <taxon>Chaetocerotales</taxon>
        <taxon>Chaetocerotaceae</taxon>
        <taxon>Chaetoceros</taxon>
    </lineage>
</organism>
<dbReference type="AlphaFoldDB" id="A0AAD3H6V3"/>
<dbReference type="SUPFAM" id="SSF82866">
    <property type="entry name" value="Multidrug efflux transporter AcrB transmembrane domain"/>
    <property type="match status" value="2"/>
</dbReference>
<feature type="transmembrane region" description="Helical" evidence="2">
    <location>
        <begin position="811"/>
        <end position="836"/>
    </location>
</feature>
<evidence type="ECO:0000313" key="4">
    <source>
        <dbReference type="EMBL" id="GFH52802.1"/>
    </source>
</evidence>
<feature type="transmembrane region" description="Helical" evidence="2">
    <location>
        <begin position="746"/>
        <end position="766"/>
    </location>
</feature>
<feature type="transmembrane region" description="Helical" evidence="2">
    <location>
        <begin position="773"/>
        <end position="791"/>
    </location>
</feature>
<feature type="transmembrane region" description="Helical" evidence="2">
    <location>
        <begin position="339"/>
        <end position="359"/>
    </location>
</feature>
<gene>
    <name evidence="4" type="ORF">CTEN210_09278</name>
</gene>
<dbReference type="PROSITE" id="PS50156">
    <property type="entry name" value="SSD"/>
    <property type="match status" value="1"/>
</dbReference>
<feature type="domain" description="SSD" evidence="3">
    <location>
        <begin position="275"/>
        <end position="440"/>
    </location>
</feature>
<feature type="transmembrane region" description="Helical" evidence="2">
    <location>
        <begin position="411"/>
        <end position="440"/>
    </location>
</feature>
<dbReference type="InterPro" id="IPR053958">
    <property type="entry name" value="HMGCR/SNAP/NPC1-like_SSD"/>
</dbReference>
<name>A0AAD3H6V3_9STRA</name>
<proteinExistence type="inferred from homology"/>
<protein>
    <recommendedName>
        <fullName evidence="3">SSD domain-containing protein</fullName>
    </recommendedName>
</protein>
<evidence type="ECO:0000256" key="2">
    <source>
        <dbReference type="SAM" id="Phobius"/>
    </source>
</evidence>
<dbReference type="Gene3D" id="1.20.1640.10">
    <property type="entry name" value="Multidrug efflux transporter AcrB transmembrane domain"/>
    <property type="match status" value="2"/>
</dbReference>
<keyword evidence="2" id="KW-0812">Transmembrane</keyword>
<feature type="transmembrane region" description="Helical" evidence="2">
    <location>
        <begin position="380"/>
        <end position="405"/>
    </location>
</feature>
<keyword evidence="5" id="KW-1185">Reference proteome</keyword>
<dbReference type="PANTHER" id="PTHR10796:SF92">
    <property type="entry name" value="PATCHED-RELATED, ISOFORM A"/>
    <property type="match status" value="1"/>
</dbReference>
<dbReference type="GO" id="GO:0016020">
    <property type="term" value="C:membrane"/>
    <property type="evidence" value="ECO:0007669"/>
    <property type="project" value="TreeGrafter"/>
</dbReference>
<feature type="transmembrane region" description="Helical" evidence="2">
    <location>
        <begin position="307"/>
        <end position="333"/>
    </location>
</feature>
<dbReference type="InterPro" id="IPR051697">
    <property type="entry name" value="Patched_domain-protein"/>
</dbReference>
<sequence>MGWVQNFGNAIESFIARNFLAVGTFVARKPRITIGISILIAIACGGGFATWTTENRADKLWVPQNTQAETETELYQSYFSSSSRFNQIIVQAAQEGGNVLTKQRLISAMNLHLQIENKVSTYDDVDYTLVDLCTKAGGACANEFEGVCQCLLSSILKVWDYDVSKLENDADYMATLNSYDPEQGKLLSLLGKPVVENGAVVSAEAFTISYFIDDRTKEAGSDEKGSEEDPINEAWEETVFLNATRSVEESYPNLAVDYLSGRSFADEFGGAITGDLLLVQISYIVVFVFLGANLGKFIPGPESRWTMSLAALILVGISTVASFGLSSLMGLFFGPVHSLLPFILLGIGVDDAFVIVNAFNRERKVPRKSEDNEAITKRAASALARAGASITVTSMTDLVAFGISASSSLPALASFCAYAAVGIVFLWAFASTFFTATLVLDERRQRDNRRECVCWMTRKKDNSDADTKFEESGVSKYFRNIHAPTILSIPGKVAVLIAFGGLLGFGGYGASNLSVENTQRAFIPSDSYLTSYINTADSFYPTSGNTFYFIFEDGSEIYKNRVNLANLYEELEGKESSPPYIADPSSVYRNVMTGMRDYFQSGQTLTGITTGEDFFPDTEAGFIAAMKSFASFQTGSPYASDVVFSADNTMIEAIRVESAYVSLTKEKANGDIIDDAEKQIKAMDATREMTESWGDDYPTVTTYSDVFIGVEGFKIIKRELFTNVGLALAAVAVIVFFTVASPMTSIIITLNVSACIIEILGFMYALGIAIDSVSVINIVLAVGLSIDYSAHVGHCFMTKGGSDKNRRVIEALADIGAAVLSGATSTFLAVVVLLFSKSYVFTTLSKQFALTVGLGVVHGLILLPVLLSLFGPQAFDNAEMPEEEDDDDDLKLQADA</sequence>
<keyword evidence="2" id="KW-0472">Membrane</keyword>
<dbReference type="Proteomes" id="UP001054902">
    <property type="component" value="Unassembled WGS sequence"/>
</dbReference>